<dbReference type="InterPro" id="IPR011992">
    <property type="entry name" value="EF-hand-dom_pair"/>
</dbReference>
<keyword evidence="7" id="KW-1133">Transmembrane helix</keyword>
<name>A0AA36HQR9_9DINO</name>
<evidence type="ECO:0000313" key="11">
    <source>
        <dbReference type="Proteomes" id="UP001178507"/>
    </source>
</evidence>
<dbReference type="Pfam" id="PF13499">
    <property type="entry name" value="EF-hand_7"/>
    <property type="match status" value="2"/>
</dbReference>
<evidence type="ECO:0000256" key="4">
    <source>
        <dbReference type="PROSITE-ProRule" id="PRU00023"/>
    </source>
</evidence>
<keyword evidence="7" id="KW-0812">Transmembrane</keyword>
<keyword evidence="11" id="KW-1185">Reference proteome</keyword>
<feature type="transmembrane region" description="Helical" evidence="7">
    <location>
        <begin position="1558"/>
        <end position="1576"/>
    </location>
</feature>
<gene>
    <name evidence="10" type="ORF">EVOR1521_LOCUS3328</name>
</gene>
<feature type="region of interest" description="Disordered" evidence="6">
    <location>
        <begin position="284"/>
        <end position="329"/>
    </location>
</feature>
<feature type="domain" description="EF-hand" evidence="8">
    <location>
        <begin position="165"/>
        <end position="200"/>
    </location>
</feature>
<dbReference type="Pfam" id="PF13202">
    <property type="entry name" value="EF-hand_5"/>
    <property type="match status" value="2"/>
</dbReference>
<dbReference type="InterPro" id="IPR002073">
    <property type="entry name" value="PDEase_catalytic_dom"/>
</dbReference>
<dbReference type="InterPro" id="IPR036971">
    <property type="entry name" value="PDEase_catalytic_dom_sf"/>
</dbReference>
<evidence type="ECO:0000313" key="10">
    <source>
        <dbReference type="EMBL" id="CAJ1373542.1"/>
    </source>
</evidence>
<feature type="domain" description="PDEase" evidence="9">
    <location>
        <begin position="1918"/>
        <end position="2301"/>
    </location>
</feature>
<dbReference type="GO" id="GO:0005509">
    <property type="term" value="F:calcium ion binding"/>
    <property type="evidence" value="ECO:0007669"/>
    <property type="project" value="InterPro"/>
</dbReference>
<dbReference type="Pfam" id="PF00233">
    <property type="entry name" value="PDEase_I"/>
    <property type="match status" value="1"/>
</dbReference>
<feature type="transmembrane region" description="Helical" evidence="7">
    <location>
        <begin position="1786"/>
        <end position="1807"/>
    </location>
</feature>
<keyword evidence="4" id="KW-0040">ANK repeat</keyword>
<dbReference type="InterPro" id="IPR002048">
    <property type="entry name" value="EF_hand_dom"/>
</dbReference>
<dbReference type="PROSITE" id="PS51845">
    <property type="entry name" value="PDEASE_I_2"/>
    <property type="match status" value="1"/>
</dbReference>
<dbReference type="Gene3D" id="1.25.40.20">
    <property type="entry name" value="Ankyrin repeat-containing domain"/>
    <property type="match status" value="2"/>
</dbReference>
<feature type="region of interest" description="Disordered" evidence="6">
    <location>
        <begin position="1109"/>
        <end position="1131"/>
    </location>
</feature>
<evidence type="ECO:0000256" key="7">
    <source>
        <dbReference type="SAM" id="Phobius"/>
    </source>
</evidence>
<accession>A0AA36HQR9</accession>
<keyword evidence="1" id="KW-0479">Metal-binding</keyword>
<dbReference type="Proteomes" id="UP001178507">
    <property type="component" value="Unassembled WGS sequence"/>
</dbReference>
<dbReference type="SUPFAM" id="SSF47473">
    <property type="entry name" value="EF-hand"/>
    <property type="match status" value="2"/>
</dbReference>
<feature type="transmembrane region" description="Helical" evidence="7">
    <location>
        <begin position="1669"/>
        <end position="1690"/>
    </location>
</feature>
<dbReference type="SUPFAM" id="SSF48403">
    <property type="entry name" value="Ankyrin repeat"/>
    <property type="match status" value="1"/>
</dbReference>
<evidence type="ECO:0000256" key="1">
    <source>
        <dbReference type="ARBA" id="ARBA00022723"/>
    </source>
</evidence>
<organism evidence="10 11">
    <name type="scientific">Effrenium voratum</name>
    <dbReference type="NCBI Taxonomy" id="2562239"/>
    <lineage>
        <taxon>Eukaryota</taxon>
        <taxon>Sar</taxon>
        <taxon>Alveolata</taxon>
        <taxon>Dinophyceae</taxon>
        <taxon>Suessiales</taxon>
        <taxon>Symbiodiniaceae</taxon>
        <taxon>Effrenium</taxon>
    </lineage>
</organism>
<evidence type="ECO:0000259" key="8">
    <source>
        <dbReference type="PROSITE" id="PS50222"/>
    </source>
</evidence>
<dbReference type="SMART" id="SM00471">
    <property type="entry name" value="HDc"/>
    <property type="match status" value="1"/>
</dbReference>
<feature type="coiled-coil region" evidence="5">
    <location>
        <begin position="2156"/>
        <end position="2183"/>
    </location>
</feature>
<dbReference type="Gene3D" id="1.10.1300.10">
    <property type="entry name" value="3'5'-cyclic nucleotide phosphodiesterase, catalytic domain"/>
    <property type="match status" value="1"/>
</dbReference>
<dbReference type="PROSITE" id="PS50297">
    <property type="entry name" value="ANK_REP_REGION"/>
    <property type="match status" value="1"/>
</dbReference>
<dbReference type="InterPro" id="IPR003607">
    <property type="entry name" value="HD/PDEase_dom"/>
</dbReference>
<keyword evidence="7" id="KW-0472">Membrane</keyword>
<sequence length="2352" mass="250993">MAHFQAAKDARIGLARGFGPQRVLRASPCPDVGLRSSVVARLEIRAKVARACRKWRLGGWPMWLTWLACWPCGLATHLRGVNPVMLQLEQLPDPAGVFRHVHADSGLTPEEINQTLHQHLDFEVKDPGDTDGVVIEQTFDSLDKNYDDSLSRSEFLAGALRSSPASQGSLADIFSTIDSNGDGEISRTEFVIAAKGSKQMLGLAPAFRVADADGDGFLSQEEFLYIARQFYPRDFQTRTALVPLFHLLDSDSDGRISRIEFLKQADGGPLLPTGRAAGHVDSVDSAASDVSGGGEKAPPEEGQEDASTTTSTTTSTSTEKAKAAGPDWLHGEASGLKDFKEVAQNIAEAVRQVIRQELGKPLPSAATAAMEAAKAAGLPAPRVASAAAKAAAQQAAEQAADKEVTPQQLGALAATAAFRAARAAGLTVAQAAQSAAQEASQAAADRALAANEDVEEAAAVAAAAAFQAALDSGMSYAEAAQSAAEAAGRVISEHPHSSKSDVLAAAKAAQRGVTAAAAAAGGNASANAKAAAVAAATGAVGSAAAEEALAAGKAPQEAAEAAAKAVFSFAMDNGLEVQEAVSQSTIAATEAALHVAIAAGKTTQEIVDTAVTTAEETLMNLGNNTPSKKLDNAIAATRQVVLKSPTLAKLSPKQKLAALAAEAAQVAVEGAAKDPLAVAVLAANATLAAAAGLGLGDAAGAASSVALAAGTAAARRGAVAFASAEATALAARKAAQEVLKDQWPPQAVALCASSAAGLAAATSAMDTGEAPTAIWQAAALHAKAAAARLGLKGGDVAAAGAQAAALALALAKPSANLLEEAKEAALAAAGHGEAGAAAAAAAAAEAASLVVPKEAQLAAAKAATGSGGKLTRQQAVVKISLIAQLAGRAAQLAGMSPEEMAVVMGLEVGEALPKFDAHDGPKPMAEDATMAALRAAHQLGFTLKQLEPVAVHAAAGAAVTAGRIFFMNAQEMADLAMSAVLVATNKLPKEDSALLAAAAAGLGAALGAEEGGAVGFRQTKAAARAAQRAAAQLLLSEQRAARLAALAAGRSAGRLASAEKKEISAVRKEAAEAAVAAGLAAGLQAFAAEQAACDAAELAASEAKAYAARGIKKRPPPPAPKKDFGSLDGNGDGKVTANELKQWEPKDEFGSMEKNGDGEITMQEFQKFNPQHAVVKTGGEVLHDLLVRQDAEPAHWFAPGGLADPEEELEEVSLDGLHEAALRGDICLVKKHIDAGAPVNAPLRVAGGDEYLTLLHIIASKPDLPNGPQILFLLAQGKANPNARSTFGSTPLMFACYHKNVRIAELLLESEADPEAEDDYSKTAIRYAVSLHTEDTEGADAYAVLTERSERSAELVETLENHGGDLDNGGSRTPMAEAVLQSNNLATTRLLELGAVADGLVYAVAVKSYRVVRELINGGANPFAKNEQGLSCWEIATERGDEDIVACLEGYIMELERSRSAHLKMKPFKEEPPWTERGMEHAQWLTTGKSVEDVPQRASVPEYHGEENCLTIFRFQLKIVLSNPVLQAIMTTNLVLALFLPDFWVILAMQGNGGLDNALVMIFCLFLAEFLANLVAHGESYAGSYAFWTDGIGMLSVPLDHSLIADSFVDAFETSGLAARVTKFAKLSARAVRLSRLAKLLRFLPSKGDLEDHKQGPAKGISVELMANLSIKVALLIIVLVITLPVIDFFRYPPDDNSLQSWTAQVYWSSKNFPDDTAFQVEKMREFYQILAYFPFQATFHYANMTQVIIEIENSQAPMRQEDVLVMQKEDTIVKFNFRSPNLAEAMLNVILMTVVILTILIAAGGVSSAVSHTVLSPIESLLDIVHSTAIQIFEAVEQMAIYFVKDYSSKWHEEPVDLKNRFSHEVQLLSKVLQKLDLLTLIANAKRPVDEFEQLGAGPMTFLQDYATHAALRHELTLDRREGQLEAEEAELGLLMESLGTELGPAEISRADFNSWELNVAELNSPQRMSLARCMIIMYDSAPGFEYGSVNIKKYKCHCELVKVLEGQYEDEQAVPYHNWCHAVDVGFTLRWIFQRINAERIFAMHERFGLMLAALAHDLGNSGVTNVFLAESGHETALLYNDQSCLQNMACAKLFRLLAEPGTAIFVNFDEPTRRDLRQVIVSAILHTDPACHDRLVTQVWGHYYGRQDLFQYVEQLTRTEEEEEEDIEDKKELFLKAKEEVEDTYFWNADVKHSLRNFLVHLADASYPLKPWEVCSFWANAAFEEFFKQGDMERNYKMPMQPLNDRVRVNVPFAQVCYIKHVIAPTCQLLTLMLPQMRLCKQYMWKNLHQWLEKWTQSGPDHEEMQRVFREVKELKDEDMGEVDMVEPMKSGGDSEMESPVRSMRSMRS</sequence>
<dbReference type="CDD" id="cd00051">
    <property type="entry name" value="EFh"/>
    <property type="match status" value="3"/>
</dbReference>
<feature type="transmembrane region" description="Helical" evidence="7">
    <location>
        <begin position="1525"/>
        <end position="1546"/>
    </location>
</feature>
<dbReference type="InterPro" id="IPR036770">
    <property type="entry name" value="Ankyrin_rpt-contain_sf"/>
</dbReference>
<dbReference type="SMART" id="SM00248">
    <property type="entry name" value="ANK"/>
    <property type="match status" value="5"/>
</dbReference>
<protein>
    <submittedName>
        <fullName evidence="10">Uncharacterized protein</fullName>
    </submittedName>
</protein>
<evidence type="ECO:0000259" key="9">
    <source>
        <dbReference type="PROSITE" id="PS51845"/>
    </source>
</evidence>
<evidence type="ECO:0000256" key="5">
    <source>
        <dbReference type="SAM" id="Coils"/>
    </source>
</evidence>
<feature type="domain" description="EF-hand" evidence="8">
    <location>
        <begin position="206"/>
        <end position="233"/>
    </location>
</feature>
<dbReference type="PROSITE" id="PS50222">
    <property type="entry name" value="EF_HAND_2"/>
    <property type="match status" value="2"/>
</dbReference>
<keyword evidence="5" id="KW-0175">Coiled coil</keyword>
<dbReference type="SMART" id="SM00054">
    <property type="entry name" value="EFh"/>
    <property type="match status" value="5"/>
</dbReference>
<dbReference type="PROSITE" id="PS50088">
    <property type="entry name" value="ANK_REPEAT"/>
    <property type="match status" value="1"/>
</dbReference>
<evidence type="ECO:0000256" key="2">
    <source>
        <dbReference type="ARBA" id="ARBA00022801"/>
    </source>
</evidence>
<proteinExistence type="predicted"/>
<keyword evidence="3" id="KW-0106">Calcium</keyword>
<dbReference type="PANTHER" id="PTHR11347">
    <property type="entry name" value="CYCLIC NUCLEOTIDE PHOSPHODIESTERASE"/>
    <property type="match status" value="1"/>
</dbReference>
<feature type="region of interest" description="Disordered" evidence="6">
    <location>
        <begin position="2323"/>
        <end position="2352"/>
    </location>
</feature>
<keyword evidence="2" id="KW-0378">Hydrolase</keyword>
<dbReference type="PROSITE" id="PS00018">
    <property type="entry name" value="EF_HAND_1"/>
    <property type="match status" value="4"/>
</dbReference>
<dbReference type="InterPro" id="IPR018247">
    <property type="entry name" value="EF_Hand_1_Ca_BS"/>
</dbReference>
<dbReference type="SUPFAM" id="SSF109604">
    <property type="entry name" value="HD-domain/PDEase-like"/>
    <property type="match status" value="1"/>
</dbReference>
<dbReference type="EMBL" id="CAUJNA010000202">
    <property type="protein sequence ID" value="CAJ1373542.1"/>
    <property type="molecule type" value="Genomic_DNA"/>
</dbReference>
<evidence type="ECO:0000256" key="6">
    <source>
        <dbReference type="SAM" id="MobiDB-lite"/>
    </source>
</evidence>
<dbReference type="GO" id="GO:0007165">
    <property type="term" value="P:signal transduction"/>
    <property type="evidence" value="ECO:0007669"/>
    <property type="project" value="InterPro"/>
</dbReference>
<feature type="repeat" description="ANK" evidence="4">
    <location>
        <begin position="1287"/>
        <end position="1319"/>
    </location>
</feature>
<dbReference type="InterPro" id="IPR002110">
    <property type="entry name" value="Ankyrin_rpt"/>
</dbReference>
<evidence type="ECO:0000256" key="3">
    <source>
        <dbReference type="ARBA" id="ARBA00022837"/>
    </source>
</evidence>
<feature type="compositionally biased region" description="Low complexity" evidence="6">
    <location>
        <begin position="307"/>
        <end position="318"/>
    </location>
</feature>
<comment type="caution">
    <text evidence="10">The sequence shown here is derived from an EMBL/GenBank/DDBJ whole genome shotgun (WGS) entry which is preliminary data.</text>
</comment>
<dbReference type="Pfam" id="PF12796">
    <property type="entry name" value="Ank_2"/>
    <property type="match status" value="1"/>
</dbReference>
<dbReference type="Gene3D" id="1.10.238.10">
    <property type="entry name" value="EF-hand"/>
    <property type="match status" value="3"/>
</dbReference>
<dbReference type="GO" id="GO:0004114">
    <property type="term" value="F:3',5'-cyclic-nucleotide phosphodiesterase activity"/>
    <property type="evidence" value="ECO:0007669"/>
    <property type="project" value="InterPro"/>
</dbReference>
<reference evidence="10" key="1">
    <citation type="submission" date="2023-08" db="EMBL/GenBank/DDBJ databases">
        <authorList>
            <person name="Chen Y."/>
            <person name="Shah S."/>
            <person name="Dougan E. K."/>
            <person name="Thang M."/>
            <person name="Chan C."/>
        </authorList>
    </citation>
    <scope>NUCLEOTIDE SEQUENCE</scope>
</reference>